<evidence type="ECO:0000313" key="2">
    <source>
        <dbReference type="EMBL" id="KAH0629687.1"/>
    </source>
</evidence>
<dbReference type="EMBL" id="JAIPUX010000439">
    <property type="protein sequence ID" value="KAH0629687.1"/>
    <property type="molecule type" value="Genomic_DNA"/>
</dbReference>
<feature type="region of interest" description="Disordered" evidence="1">
    <location>
        <begin position="1"/>
        <end position="23"/>
    </location>
</feature>
<evidence type="ECO:0000256" key="1">
    <source>
        <dbReference type="SAM" id="MobiDB-lite"/>
    </source>
</evidence>
<proteinExistence type="predicted"/>
<organism evidence="2 3">
    <name type="scientific">Phrynosoma platyrhinos</name>
    <name type="common">Desert horned lizard</name>
    <dbReference type="NCBI Taxonomy" id="52577"/>
    <lineage>
        <taxon>Eukaryota</taxon>
        <taxon>Metazoa</taxon>
        <taxon>Chordata</taxon>
        <taxon>Craniata</taxon>
        <taxon>Vertebrata</taxon>
        <taxon>Euteleostomi</taxon>
        <taxon>Lepidosauria</taxon>
        <taxon>Squamata</taxon>
        <taxon>Bifurcata</taxon>
        <taxon>Unidentata</taxon>
        <taxon>Episquamata</taxon>
        <taxon>Toxicofera</taxon>
        <taxon>Iguania</taxon>
        <taxon>Phrynosomatidae</taxon>
        <taxon>Phrynosomatinae</taxon>
        <taxon>Phrynosoma</taxon>
    </lineage>
</organism>
<accession>A0ABQ7TJQ2</accession>
<comment type="caution">
    <text evidence="2">The sequence shown here is derived from an EMBL/GenBank/DDBJ whole genome shotgun (WGS) entry which is preliminary data.</text>
</comment>
<sequence>MGEEYRQEEGDGWSSFVSLLERN</sequence>
<evidence type="ECO:0000313" key="3">
    <source>
        <dbReference type="Proteomes" id="UP000826234"/>
    </source>
</evidence>
<keyword evidence="3" id="KW-1185">Reference proteome</keyword>
<dbReference type="Proteomes" id="UP000826234">
    <property type="component" value="Unassembled WGS sequence"/>
</dbReference>
<gene>
    <name evidence="2" type="ORF">JD844_011947</name>
</gene>
<protein>
    <submittedName>
        <fullName evidence="2">Uncharacterized protein</fullName>
    </submittedName>
</protein>
<reference evidence="2 3" key="1">
    <citation type="journal article" date="2022" name="Gigascience">
        <title>A chromosome-level genome assembly and annotation of the desert horned lizard, Phrynosoma platyrhinos, provides insight into chromosomal rearrangements among reptiles.</title>
        <authorList>
            <person name="Koochekian N."/>
            <person name="Ascanio A."/>
            <person name="Farleigh K."/>
            <person name="Card D.C."/>
            <person name="Schield D.R."/>
            <person name="Castoe T.A."/>
            <person name="Jezkova T."/>
        </authorList>
    </citation>
    <scope>NUCLEOTIDE SEQUENCE [LARGE SCALE GENOMIC DNA]</scope>
    <source>
        <strain evidence="2">NK-2021</strain>
    </source>
</reference>
<name>A0ABQ7TJQ2_PHRPL</name>